<gene>
    <name evidence="1" type="ORF">EVAR_102292_1</name>
</gene>
<name>A0A4C1WGW6_EUMVA</name>
<dbReference type="Proteomes" id="UP000299102">
    <property type="component" value="Unassembled WGS sequence"/>
</dbReference>
<protein>
    <submittedName>
        <fullName evidence="1">Uncharacterized protein</fullName>
    </submittedName>
</protein>
<dbReference type="AlphaFoldDB" id="A0A4C1WGW6"/>
<organism evidence="1 2">
    <name type="scientific">Eumeta variegata</name>
    <name type="common">Bagworm moth</name>
    <name type="synonym">Eumeta japonica</name>
    <dbReference type="NCBI Taxonomy" id="151549"/>
    <lineage>
        <taxon>Eukaryota</taxon>
        <taxon>Metazoa</taxon>
        <taxon>Ecdysozoa</taxon>
        <taxon>Arthropoda</taxon>
        <taxon>Hexapoda</taxon>
        <taxon>Insecta</taxon>
        <taxon>Pterygota</taxon>
        <taxon>Neoptera</taxon>
        <taxon>Endopterygota</taxon>
        <taxon>Lepidoptera</taxon>
        <taxon>Glossata</taxon>
        <taxon>Ditrysia</taxon>
        <taxon>Tineoidea</taxon>
        <taxon>Psychidae</taxon>
        <taxon>Oiketicinae</taxon>
        <taxon>Eumeta</taxon>
    </lineage>
</organism>
<sequence>MRNNRLLCKCTGPEAVGPTPPLLNAERSHLNGPPLEDNALCNNAVSQVGTASAVPTRRDVSDCSIVEVKIDTAAKVRAYESAIYTRSEFESRANGPLLQHEDSMNAEFCGMFPEQDAVLHQAMETGKMH</sequence>
<proteinExistence type="predicted"/>
<keyword evidence="2" id="KW-1185">Reference proteome</keyword>
<comment type="caution">
    <text evidence="1">The sequence shown here is derived from an EMBL/GenBank/DDBJ whole genome shotgun (WGS) entry which is preliminary data.</text>
</comment>
<reference evidence="1 2" key="1">
    <citation type="journal article" date="2019" name="Commun. Biol.">
        <title>The bagworm genome reveals a unique fibroin gene that provides high tensile strength.</title>
        <authorList>
            <person name="Kono N."/>
            <person name="Nakamura H."/>
            <person name="Ohtoshi R."/>
            <person name="Tomita M."/>
            <person name="Numata K."/>
            <person name="Arakawa K."/>
        </authorList>
    </citation>
    <scope>NUCLEOTIDE SEQUENCE [LARGE SCALE GENOMIC DNA]</scope>
</reference>
<evidence type="ECO:0000313" key="1">
    <source>
        <dbReference type="EMBL" id="GBP50323.1"/>
    </source>
</evidence>
<accession>A0A4C1WGW6</accession>
<evidence type="ECO:0000313" key="2">
    <source>
        <dbReference type="Proteomes" id="UP000299102"/>
    </source>
</evidence>
<dbReference type="EMBL" id="BGZK01000563">
    <property type="protein sequence ID" value="GBP50323.1"/>
    <property type="molecule type" value="Genomic_DNA"/>
</dbReference>